<dbReference type="EMBL" id="JADNYJ010000059">
    <property type="protein sequence ID" value="KAF8896795.1"/>
    <property type="molecule type" value="Genomic_DNA"/>
</dbReference>
<feature type="transmembrane region" description="Helical" evidence="1">
    <location>
        <begin position="7"/>
        <end position="28"/>
    </location>
</feature>
<sequence length="107" mass="11824">MDGLSKALIIFRPVAALAALNGALYFLWRNKPQDVHLSIPVYLLSPSSISTSHESTEEMHPKRSAVQVEACISSSSIGNSIPKSPTTRRTKSVPVRVRLICWISFIF</sequence>
<gene>
    <name evidence="2" type="ORF">CPB84DRAFT_1781866</name>
</gene>
<keyword evidence="1" id="KW-0472">Membrane</keyword>
<organism evidence="2 3">
    <name type="scientific">Gymnopilus junonius</name>
    <name type="common">Spectacular rustgill mushroom</name>
    <name type="synonym">Gymnopilus spectabilis subsp. junonius</name>
    <dbReference type="NCBI Taxonomy" id="109634"/>
    <lineage>
        <taxon>Eukaryota</taxon>
        <taxon>Fungi</taxon>
        <taxon>Dikarya</taxon>
        <taxon>Basidiomycota</taxon>
        <taxon>Agaricomycotina</taxon>
        <taxon>Agaricomycetes</taxon>
        <taxon>Agaricomycetidae</taxon>
        <taxon>Agaricales</taxon>
        <taxon>Agaricineae</taxon>
        <taxon>Hymenogastraceae</taxon>
        <taxon>Gymnopilus</taxon>
    </lineage>
</organism>
<keyword evidence="1" id="KW-1133">Transmembrane helix</keyword>
<reference evidence="2" key="1">
    <citation type="submission" date="2020-11" db="EMBL/GenBank/DDBJ databases">
        <authorList>
            <consortium name="DOE Joint Genome Institute"/>
            <person name="Ahrendt S."/>
            <person name="Riley R."/>
            <person name="Andreopoulos W."/>
            <person name="LaButti K."/>
            <person name="Pangilinan J."/>
            <person name="Ruiz-duenas F.J."/>
            <person name="Barrasa J.M."/>
            <person name="Sanchez-Garcia M."/>
            <person name="Camarero S."/>
            <person name="Miyauchi S."/>
            <person name="Serrano A."/>
            <person name="Linde D."/>
            <person name="Babiker R."/>
            <person name="Drula E."/>
            <person name="Ayuso-Fernandez I."/>
            <person name="Pacheco R."/>
            <person name="Padilla G."/>
            <person name="Ferreira P."/>
            <person name="Barriuso J."/>
            <person name="Kellner H."/>
            <person name="Castanera R."/>
            <person name="Alfaro M."/>
            <person name="Ramirez L."/>
            <person name="Pisabarro A.G."/>
            <person name="Kuo A."/>
            <person name="Tritt A."/>
            <person name="Lipzen A."/>
            <person name="He G."/>
            <person name="Yan M."/>
            <person name="Ng V."/>
            <person name="Cullen D."/>
            <person name="Martin F."/>
            <person name="Rosso M.-N."/>
            <person name="Henrissat B."/>
            <person name="Hibbett D."/>
            <person name="Martinez A.T."/>
            <person name="Grigoriev I.V."/>
        </authorList>
    </citation>
    <scope>NUCLEOTIDE SEQUENCE</scope>
    <source>
        <strain evidence="2">AH 44721</strain>
    </source>
</reference>
<dbReference type="AlphaFoldDB" id="A0A9P5TMT7"/>
<proteinExistence type="predicted"/>
<name>A0A9P5TMT7_GYMJU</name>
<evidence type="ECO:0000313" key="3">
    <source>
        <dbReference type="Proteomes" id="UP000724874"/>
    </source>
</evidence>
<keyword evidence="1" id="KW-0812">Transmembrane</keyword>
<keyword evidence="3" id="KW-1185">Reference proteome</keyword>
<accession>A0A9P5TMT7</accession>
<protein>
    <submittedName>
        <fullName evidence="2">Uncharacterized protein</fullName>
    </submittedName>
</protein>
<comment type="caution">
    <text evidence="2">The sequence shown here is derived from an EMBL/GenBank/DDBJ whole genome shotgun (WGS) entry which is preliminary data.</text>
</comment>
<dbReference type="Proteomes" id="UP000724874">
    <property type="component" value="Unassembled WGS sequence"/>
</dbReference>
<evidence type="ECO:0000256" key="1">
    <source>
        <dbReference type="SAM" id="Phobius"/>
    </source>
</evidence>
<evidence type="ECO:0000313" key="2">
    <source>
        <dbReference type="EMBL" id="KAF8896795.1"/>
    </source>
</evidence>